<dbReference type="PROSITE" id="PS51257">
    <property type="entry name" value="PROKAR_LIPOPROTEIN"/>
    <property type="match status" value="1"/>
</dbReference>
<evidence type="ECO:0000313" key="4">
    <source>
        <dbReference type="Proteomes" id="UP000662783"/>
    </source>
</evidence>
<keyword evidence="4" id="KW-1185">Reference proteome</keyword>
<dbReference type="FunFam" id="2.30.180.10:FF:000032">
    <property type="entry name" value="Fasciclin domain-containing protein, putative"/>
    <property type="match status" value="2"/>
</dbReference>
<organism evidence="3 4">
    <name type="scientific">Fulvivirga lutea</name>
    <dbReference type="NCBI Taxonomy" id="2810512"/>
    <lineage>
        <taxon>Bacteria</taxon>
        <taxon>Pseudomonadati</taxon>
        <taxon>Bacteroidota</taxon>
        <taxon>Cytophagia</taxon>
        <taxon>Cytophagales</taxon>
        <taxon>Fulvivirgaceae</taxon>
        <taxon>Fulvivirga</taxon>
    </lineage>
</organism>
<name>A0A975A2C3_9BACT</name>
<keyword evidence="1" id="KW-0732">Signal</keyword>
<dbReference type="Proteomes" id="UP000662783">
    <property type="component" value="Chromosome"/>
</dbReference>
<sequence>MLVNSKFLRLLFGLTLFAMVATSCDDDDDNGNSNVTNPTLTQAATDAGLTTLNEAVTAAGLVSDLESAAEITVFAPNNTAFSNLLSALNVDNLDQLVTEIGGIENLEVVLGYHVVPAVAFANDLADGEQELTTLSGQSLTVTKSAAGVSVTDAAGNTFDVVTADVAIDNGVVHVIDGVLLPTLTLPTVVQAATDAGLSTLLDAVTAADLGDALTGAEAITVFGPTNDSFAQLLAEYGVSDLNGLIDRLGAATVSAVLQYHVVPSVAFSHDLSDGMMLETLQGEMLTVNVDGANVSLTDQDGLTYNVTAADVAIVNGVVHVIDGVVLPIDRPTVVTAATDAGLTTLLDAVTAAALGDALLGADAITVFAPTNDAFADLLAAQSVTTLEELIDKLGAEAVTDVLEFHVVPAVAYSGDLTDGAMFETLDGEMLTVNVSGTDVTVTDVNGNTFNVTTADVTIENGVVHVIDGVLLPTL</sequence>
<evidence type="ECO:0000259" key="2">
    <source>
        <dbReference type="PROSITE" id="PS50213"/>
    </source>
</evidence>
<dbReference type="PANTHER" id="PTHR10900">
    <property type="entry name" value="PERIOSTIN-RELATED"/>
    <property type="match status" value="1"/>
</dbReference>
<protein>
    <submittedName>
        <fullName evidence="3">Fasciclin domain-containing protein</fullName>
    </submittedName>
</protein>
<reference evidence="3" key="1">
    <citation type="submission" date="2021-02" db="EMBL/GenBank/DDBJ databases">
        <title>Fulvivirga sp. S481 isolated from sea water.</title>
        <authorList>
            <person name="Bae S.S."/>
            <person name="Baek K."/>
        </authorList>
    </citation>
    <scope>NUCLEOTIDE SEQUENCE</scope>
    <source>
        <strain evidence="3">S481</strain>
    </source>
</reference>
<proteinExistence type="predicted"/>
<dbReference type="GO" id="GO:0005615">
    <property type="term" value="C:extracellular space"/>
    <property type="evidence" value="ECO:0007669"/>
    <property type="project" value="TreeGrafter"/>
</dbReference>
<dbReference type="EMBL" id="CP070608">
    <property type="protein sequence ID" value="QSE99306.1"/>
    <property type="molecule type" value="Genomic_DNA"/>
</dbReference>
<evidence type="ECO:0000256" key="1">
    <source>
        <dbReference type="SAM" id="SignalP"/>
    </source>
</evidence>
<feature type="domain" description="FAS1" evidence="2">
    <location>
        <begin position="329"/>
        <end position="470"/>
    </location>
</feature>
<dbReference type="Gene3D" id="2.30.180.10">
    <property type="entry name" value="FAS1 domain"/>
    <property type="match status" value="3"/>
</dbReference>
<evidence type="ECO:0000313" key="3">
    <source>
        <dbReference type="EMBL" id="QSE99306.1"/>
    </source>
</evidence>
<dbReference type="PROSITE" id="PS50213">
    <property type="entry name" value="FAS1"/>
    <property type="match status" value="3"/>
</dbReference>
<feature type="signal peptide" evidence="1">
    <location>
        <begin position="1"/>
        <end position="23"/>
    </location>
</feature>
<dbReference type="InterPro" id="IPR036378">
    <property type="entry name" value="FAS1_dom_sf"/>
</dbReference>
<feature type="domain" description="FAS1" evidence="2">
    <location>
        <begin position="36"/>
        <end position="179"/>
    </location>
</feature>
<dbReference type="Pfam" id="PF02469">
    <property type="entry name" value="Fasciclin"/>
    <property type="match status" value="3"/>
</dbReference>
<gene>
    <name evidence="3" type="ORF">JR347_02560</name>
</gene>
<accession>A0A975A2C3</accession>
<feature type="domain" description="FAS1" evidence="2">
    <location>
        <begin position="184"/>
        <end position="325"/>
    </location>
</feature>
<dbReference type="KEGG" id="fuv:JR347_02560"/>
<dbReference type="SUPFAM" id="SSF82153">
    <property type="entry name" value="FAS1 domain"/>
    <property type="match status" value="3"/>
</dbReference>
<dbReference type="InterPro" id="IPR050904">
    <property type="entry name" value="Adhesion/Biosynth-related"/>
</dbReference>
<dbReference type="AlphaFoldDB" id="A0A975A2C3"/>
<feature type="chain" id="PRO_5038021008" evidence="1">
    <location>
        <begin position="24"/>
        <end position="474"/>
    </location>
</feature>
<dbReference type="PANTHER" id="PTHR10900:SF77">
    <property type="entry name" value="FI19380P1"/>
    <property type="match status" value="1"/>
</dbReference>
<dbReference type="SMART" id="SM00554">
    <property type="entry name" value="FAS1"/>
    <property type="match status" value="3"/>
</dbReference>
<dbReference type="InterPro" id="IPR000782">
    <property type="entry name" value="FAS1_domain"/>
</dbReference>